<dbReference type="EMBL" id="RXNS01000020">
    <property type="protein sequence ID" value="RTQ99347.1"/>
    <property type="molecule type" value="Genomic_DNA"/>
</dbReference>
<evidence type="ECO:0000313" key="1">
    <source>
        <dbReference type="EMBL" id="RTQ99347.1"/>
    </source>
</evidence>
<dbReference type="GO" id="GO:0008982">
    <property type="term" value="F:protein-N(PI)-phosphohistidine-sugar phosphotransferase activity"/>
    <property type="evidence" value="ECO:0007669"/>
    <property type="project" value="InterPro"/>
</dbReference>
<gene>
    <name evidence="1" type="ORF">EKG36_17480</name>
</gene>
<organism evidence="1 2">
    <name type="scientific">Halomonas nitroreducens</name>
    <dbReference type="NCBI Taxonomy" id="447425"/>
    <lineage>
        <taxon>Bacteria</taxon>
        <taxon>Pseudomonadati</taxon>
        <taxon>Pseudomonadota</taxon>
        <taxon>Gammaproteobacteria</taxon>
        <taxon>Oceanospirillales</taxon>
        <taxon>Halomonadaceae</taxon>
        <taxon>Halomonas</taxon>
    </lineage>
</organism>
<sequence>WLAALGGADNLRCLEARASTRLRVELADITRLDDQALAALGCQGIQAVGEGVRHLVVGDRAAPLAHALNAGG</sequence>
<name>A0A3S0HQ68_9GAMM</name>
<dbReference type="Gene3D" id="3.30.1360.60">
    <property type="entry name" value="Glucose permease domain IIB"/>
    <property type="match status" value="1"/>
</dbReference>
<evidence type="ECO:0000313" key="2">
    <source>
        <dbReference type="Proteomes" id="UP000267400"/>
    </source>
</evidence>
<dbReference type="AlphaFoldDB" id="A0A3S0HQ68"/>
<dbReference type="Proteomes" id="UP000267400">
    <property type="component" value="Unassembled WGS sequence"/>
</dbReference>
<reference evidence="1 2" key="1">
    <citation type="submission" date="2018-12" db="EMBL/GenBank/DDBJ databases">
        <authorList>
            <person name="Yu L."/>
        </authorList>
    </citation>
    <scope>NUCLEOTIDE SEQUENCE [LARGE SCALE GENOMIC DNA]</scope>
    <source>
        <strain evidence="1 2">11S</strain>
    </source>
</reference>
<comment type="caution">
    <text evidence="1">The sequence shown here is derived from an EMBL/GenBank/DDBJ whole genome shotgun (WGS) entry which is preliminary data.</text>
</comment>
<accession>A0A3S0HQ68</accession>
<protein>
    <submittedName>
        <fullName evidence="1">PTS N-acetyl-D-glucosamine transporter</fullName>
    </submittedName>
</protein>
<dbReference type="GO" id="GO:0009401">
    <property type="term" value="P:phosphoenolpyruvate-dependent sugar phosphotransferase system"/>
    <property type="evidence" value="ECO:0007669"/>
    <property type="project" value="InterPro"/>
</dbReference>
<proteinExistence type="predicted"/>
<dbReference type="InterPro" id="IPR036878">
    <property type="entry name" value="Glu_permease_IIB"/>
</dbReference>
<dbReference type="SUPFAM" id="SSF55604">
    <property type="entry name" value="Glucose permease domain IIB"/>
    <property type="match status" value="1"/>
</dbReference>
<feature type="non-terminal residue" evidence="1">
    <location>
        <position position="1"/>
    </location>
</feature>
<keyword evidence="2" id="KW-1185">Reference proteome</keyword>